<name>A0ACB8AMN9_9AGAM</name>
<protein>
    <submittedName>
        <fullName evidence="1">Uncharacterized protein</fullName>
    </submittedName>
</protein>
<reference evidence="1" key="1">
    <citation type="journal article" date="2021" name="New Phytol.">
        <title>Evolutionary innovations through gain and loss of genes in the ectomycorrhizal Boletales.</title>
        <authorList>
            <person name="Wu G."/>
            <person name="Miyauchi S."/>
            <person name="Morin E."/>
            <person name="Kuo A."/>
            <person name="Drula E."/>
            <person name="Varga T."/>
            <person name="Kohler A."/>
            <person name="Feng B."/>
            <person name="Cao Y."/>
            <person name="Lipzen A."/>
            <person name="Daum C."/>
            <person name="Hundley H."/>
            <person name="Pangilinan J."/>
            <person name="Johnson J."/>
            <person name="Barry K."/>
            <person name="LaButti K."/>
            <person name="Ng V."/>
            <person name="Ahrendt S."/>
            <person name="Min B."/>
            <person name="Choi I.G."/>
            <person name="Park H."/>
            <person name="Plett J.M."/>
            <person name="Magnuson J."/>
            <person name="Spatafora J.W."/>
            <person name="Nagy L.G."/>
            <person name="Henrissat B."/>
            <person name="Grigoriev I.V."/>
            <person name="Yang Z.L."/>
            <person name="Xu J."/>
            <person name="Martin F.M."/>
        </authorList>
    </citation>
    <scope>NUCLEOTIDE SEQUENCE</scope>
    <source>
        <strain evidence="1">ATCC 28755</strain>
    </source>
</reference>
<keyword evidence="2" id="KW-1185">Reference proteome</keyword>
<evidence type="ECO:0000313" key="1">
    <source>
        <dbReference type="EMBL" id="KAH7914450.1"/>
    </source>
</evidence>
<gene>
    <name evidence="1" type="ORF">BJ138DRAFT_1143766</name>
</gene>
<proteinExistence type="predicted"/>
<accession>A0ACB8AMN9</accession>
<comment type="caution">
    <text evidence="1">The sequence shown here is derived from an EMBL/GenBank/DDBJ whole genome shotgun (WGS) entry which is preliminary data.</text>
</comment>
<sequence>MINNHTTTCPATLKSILSKRDILAVSRCIIKPTPCEWDGCRVIMNCLHALTEHLFQHCAEVPFKDGNYRCNYMRCAGRTHSSRGQLKTHIQLSHLSRSSLPCPVIDCNDTFPRPSLLESHFQNFHQDLILKELPWSSDDFSLISFPSPPTSCPSPPPLPSILPSYTISHPVTVTTHQQRRKREPQTLDQLSRKWSRLDMRDDDEDDDDDGENIAFDDLKHPPRPRSSESPEPINVVATAIPPDVGNQLSRPQPIIHPTRYGVPPKSILYDAFILHETFRK</sequence>
<evidence type="ECO:0000313" key="2">
    <source>
        <dbReference type="Proteomes" id="UP000790377"/>
    </source>
</evidence>
<organism evidence="1 2">
    <name type="scientific">Hygrophoropsis aurantiaca</name>
    <dbReference type="NCBI Taxonomy" id="72124"/>
    <lineage>
        <taxon>Eukaryota</taxon>
        <taxon>Fungi</taxon>
        <taxon>Dikarya</taxon>
        <taxon>Basidiomycota</taxon>
        <taxon>Agaricomycotina</taxon>
        <taxon>Agaricomycetes</taxon>
        <taxon>Agaricomycetidae</taxon>
        <taxon>Boletales</taxon>
        <taxon>Coniophorineae</taxon>
        <taxon>Hygrophoropsidaceae</taxon>
        <taxon>Hygrophoropsis</taxon>
    </lineage>
</organism>
<dbReference type="Proteomes" id="UP000790377">
    <property type="component" value="Unassembled WGS sequence"/>
</dbReference>
<dbReference type="EMBL" id="MU267613">
    <property type="protein sequence ID" value="KAH7914450.1"/>
    <property type="molecule type" value="Genomic_DNA"/>
</dbReference>